<reference evidence="1 2" key="1">
    <citation type="submission" date="2018-05" db="EMBL/GenBank/DDBJ databases">
        <title>Zavarzinia sp. HR-AS.</title>
        <authorList>
            <person name="Lee Y."/>
            <person name="Jeon C.O."/>
        </authorList>
    </citation>
    <scope>NUCLEOTIDE SEQUENCE [LARGE SCALE GENOMIC DNA]</scope>
    <source>
        <strain evidence="1 2">HR-AS</strain>
    </source>
</reference>
<accession>A0A317DVW4</accession>
<dbReference type="Proteomes" id="UP000245461">
    <property type="component" value="Unassembled WGS sequence"/>
</dbReference>
<dbReference type="InterPro" id="IPR024447">
    <property type="entry name" value="YXWGXW_rpt"/>
</dbReference>
<dbReference type="OrthoDB" id="7632532at2"/>
<evidence type="ECO:0000313" key="1">
    <source>
        <dbReference type="EMBL" id="PWR18542.1"/>
    </source>
</evidence>
<protein>
    <recommendedName>
        <fullName evidence="3">YXWGXW repeat-containing protein</fullName>
    </recommendedName>
</protein>
<sequence length="161" mass="17813">MAVVVDPFGQNGGAAAVEGGFGKHGRDHIGNIGGREGPRAAQEIPVIRRFRQCGNLPPEKTIMSKRAAAALILGLGLFGAAGAAQARDIIIYEEPPPPRVEVAPAIQEHEIWEPGHWALRAGVWIWVPGRVVFVRHPEHRWIPGHWAERRNGWIWVEGRWN</sequence>
<dbReference type="EMBL" id="QGLE01000014">
    <property type="protein sequence ID" value="PWR18542.1"/>
    <property type="molecule type" value="Genomic_DNA"/>
</dbReference>
<name>A0A317DVW4_9PROT</name>
<organism evidence="1 2">
    <name type="scientific">Zavarzinia aquatilis</name>
    <dbReference type="NCBI Taxonomy" id="2211142"/>
    <lineage>
        <taxon>Bacteria</taxon>
        <taxon>Pseudomonadati</taxon>
        <taxon>Pseudomonadota</taxon>
        <taxon>Alphaproteobacteria</taxon>
        <taxon>Rhodospirillales</taxon>
        <taxon>Zavarziniaceae</taxon>
        <taxon>Zavarzinia</taxon>
    </lineage>
</organism>
<proteinExistence type="predicted"/>
<evidence type="ECO:0000313" key="2">
    <source>
        <dbReference type="Proteomes" id="UP000245461"/>
    </source>
</evidence>
<gene>
    <name evidence="1" type="ORF">DKG74_19030</name>
</gene>
<dbReference type="AlphaFoldDB" id="A0A317DVW4"/>
<evidence type="ECO:0008006" key="3">
    <source>
        <dbReference type="Google" id="ProtNLM"/>
    </source>
</evidence>
<comment type="caution">
    <text evidence="1">The sequence shown here is derived from an EMBL/GenBank/DDBJ whole genome shotgun (WGS) entry which is preliminary data.</text>
</comment>
<dbReference type="Pfam" id="PF12779">
    <property type="entry name" value="WXXGXW"/>
    <property type="match status" value="2"/>
</dbReference>
<keyword evidence="2" id="KW-1185">Reference proteome</keyword>